<name>A0ABX1YI40_9BACL</name>
<evidence type="ECO:0000313" key="5">
    <source>
        <dbReference type="Proteomes" id="UP000596857"/>
    </source>
</evidence>
<feature type="domain" description="ATP-grasp" evidence="3">
    <location>
        <begin position="243"/>
        <end position="477"/>
    </location>
</feature>
<reference evidence="4 5" key="1">
    <citation type="submission" date="2019-10" db="EMBL/GenBank/DDBJ databases">
        <title>Description of Paenibacillus terricola sp. nov.</title>
        <authorList>
            <person name="Carlier A."/>
            <person name="Qi S."/>
        </authorList>
    </citation>
    <scope>NUCLEOTIDE SEQUENCE [LARGE SCALE GENOMIC DNA]</scope>
    <source>
        <strain evidence="4 5">LMG 31459</strain>
    </source>
</reference>
<keyword evidence="1" id="KW-0067">ATP-binding</keyword>
<accession>A0ABX1YI40</accession>
<dbReference type="EMBL" id="WHOB01000029">
    <property type="protein sequence ID" value="NOU79621.1"/>
    <property type="molecule type" value="Genomic_DNA"/>
</dbReference>
<organism evidence="4 5">
    <name type="scientific">Paenibacillus phytohabitans</name>
    <dbReference type="NCBI Taxonomy" id="2654978"/>
    <lineage>
        <taxon>Bacteria</taxon>
        <taxon>Bacillati</taxon>
        <taxon>Bacillota</taxon>
        <taxon>Bacilli</taxon>
        <taxon>Bacillales</taxon>
        <taxon>Paenibacillaceae</taxon>
        <taxon>Paenibacillus</taxon>
    </lineage>
</organism>
<proteinExistence type="predicted"/>
<evidence type="ECO:0000259" key="3">
    <source>
        <dbReference type="PROSITE" id="PS50975"/>
    </source>
</evidence>
<keyword evidence="5" id="KW-1185">Reference proteome</keyword>
<dbReference type="PROSITE" id="PS50975">
    <property type="entry name" value="ATP_GRASP"/>
    <property type="match status" value="1"/>
</dbReference>
<dbReference type="NCBIfam" id="NF038074">
    <property type="entry name" value="fam_STM4014"/>
    <property type="match status" value="1"/>
</dbReference>
<sequence length="483" mass="52016">MMLPAERLIVFCNPGDRRSEGIQQARSRLGMPPAVLIPYAGLLLGQPLADLLEQAGYWPDMLPEQEQPLGGVSQQAGQRVDGMQVLDALQGQAQVNSPAPDRQPDLTQLAAQGRDSSRQSRLAAPAPAAPAPDTAPPLLRLESPGGSFETERALIALGAPDAPDADDSLHPYGGQPDLRPLSFKAAGALQDMPGVLHHPSQWFRGYCRLLARIQREAGHLLPSARWTNHPGEIAAMTDKRRTQQLLAAAGVPIPRPLKGSSGEAPVDYASLRGLMLSQRMHRVFIKLASGSAASGVIAYQLNPATGAEVAVTTIGVESYITRPPVYYNSGKLRRYTDSALLAGIINWLYRHGAYAEQWIPKSGAGGQSFDIRQLVVAGVACHSVARVSRTPITNLHLRSRRMTPAEAGLSEDMQAEVRHTAEQSLAAFPHSSVAGIDVLVGSTGRTYTADVNPFGDLLYDVEYHGCSTYEWEMKQLSGRNLAL</sequence>
<dbReference type="InterPro" id="IPR047778">
    <property type="entry name" value="STM4014-like"/>
</dbReference>
<evidence type="ECO:0000313" key="4">
    <source>
        <dbReference type="EMBL" id="NOU79621.1"/>
    </source>
</evidence>
<comment type="caution">
    <text evidence="4">The sequence shown here is derived from an EMBL/GenBank/DDBJ whole genome shotgun (WGS) entry which is preliminary data.</text>
</comment>
<feature type="region of interest" description="Disordered" evidence="2">
    <location>
        <begin position="93"/>
        <end position="145"/>
    </location>
</feature>
<dbReference type="InterPro" id="IPR011761">
    <property type="entry name" value="ATP-grasp"/>
</dbReference>
<gene>
    <name evidence="4" type="ORF">GC101_12120</name>
</gene>
<dbReference type="Proteomes" id="UP000596857">
    <property type="component" value="Unassembled WGS sequence"/>
</dbReference>
<evidence type="ECO:0000256" key="1">
    <source>
        <dbReference type="PROSITE-ProRule" id="PRU00409"/>
    </source>
</evidence>
<dbReference type="SUPFAM" id="SSF56059">
    <property type="entry name" value="Glutathione synthetase ATP-binding domain-like"/>
    <property type="match status" value="1"/>
</dbReference>
<protein>
    <recommendedName>
        <fullName evidence="3">ATP-grasp domain-containing protein</fullName>
    </recommendedName>
</protein>
<evidence type="ECO:0000256" key="2">
    <source>
        <dbReference type="SAM" id="MobiDB-lite"/>
    </source>
</evidence>
<keyword evidence="1" id="KW-0547">Nucleotide-binding</keyword>